<dbReference type="Proteomes" id="UP001270362">
    <property type="component" value="Unassembled WGS sequence"/>
</dbReference>
<evidence type="ECO:0000256" key="3">
    <source>
        <dbReference type="ARBA" id="ARBA00022989"/>
    </source>
</evidence>
<name>A0AAE0X643_9PEZI</name>
<feature type="transmembrane region" description="Helical" evidence="7">
    <location>
        <begin position="20"/>
        <end position="40"/>
    </location>
</feature>
<feature type="transmembrane region" description="Helical" evidence="7">
    <location>
        <begin position="52"/>
        <end position="75"/>
    </location>
</feature>
<dbReference type="PANTHER" id="PTHR33048">
    <property type="entry name" value="PTH11-LIKE INTEGRAL MEMBRANE PROTEIN (AFU_ORTHOLOGUE AFUA_5G11245)"/>
    <property type="match status" value="1"/>
</dbReference>
<comment type="similarity">
    <text evidence="5">Belongs to the SAT4 family.</text>
</comment>
<dbReference type="InterPro" id="IPR052337">
    <property type="entry name" value="SAT4-like"/>
</dbReference>
<keyword evidence="2 7" id="KW-0812">Transmembrane</keyword>
<evidence type="ECO:0000256" key="4">
    <source>
        <dbReference type="ARBA" id="ARBA00023136"/>
    </source>
</evidence>
<evidence type="ECO:0000256" key="2">
    <source>
        <dbReference type="ARBA" id="ARBA00022692"/>
    </source>
</evidence>
<keyword evidence="4 7" id="KW-0472">Membrane</keyword>
<feature type="transmembrane region" description="Helical" evidence="7">
    <location>
        <begin position="95"/>
        <end position="115"/>
    </location>
</feature>
<dbReference type="PANTHER" id="PTHR33048:SF64">
    <property type="entry name" value="INTEGRAL MEMBRANE PROTEIN"/>
    <property type="match status" value="1"/>
</dbReference>
<keyword evidence="3 7" id="KW-1133">Transmembrane helix</keyword>
<gene>
    <name evidence="9" type="ORF">B0T22DRAFT_224941</name>
</gene>
<evidence type="ECO:0000313" key="10">
    <source>
        <dbReference type="Proteomes" id="UP001270362"/>
    </source>
</evidence>
<comment type="subcellular location">
    <subcellularLocation>
        <location evidence="1">Membrane</location>
        <topology evidence="1">Multi-pass membrane protein</topology>
    </subcellularLocation>
</comment>
<feature type="transmembrane region" description="Helical" evidence="7">
    <location>
        <begin position="173"/>
        <end position="197"/>
    </location>
</feature>
<evidence type="ECO:0000256" key="5">
    <source>
        <dbReference type="ARBA" id="ARBA00038359"/>
    </source>
</evidence>
<feature type="compositionally biased region" description="Polar residues" evidence="6">
    <location>
        <begin position="312"/>
        <end position="326"/>
    </location>
</feature>
<dbReference type="AlphaFoldDB" id="A0AAE0X643"/>
<sequence length="375" mass="40640">MGWTYNTADPDAPTIGPQITGVAAVLTAISLITVLLRMYVRGVLIKAIGADDWIVILAWLCSAAFGVLSIIQTKWGLGLANALDLPPENIHNFGIIQYMGAPFYITSILAFKLSLLYSYLRFIPKGVYYRATIGIIVCCTLFHFSFLMVQVNLCQPIAKQWDQSLEGACLAGVPVYTSMASVTILFDVAVMLLPFPVLLKSRIQNRKKAVLLGLFGLGLFITIIQIIRIQTVNKLVNYTDSAPLILWSTVETNLGIIVASVPTLAPLVKYFSERSQKGTGSGGRKTGYPSHDIGSRYAMQTWKSGRAKGSTKLDSGNDLTDSGSLDENLAKNNSTEFILDQEPEGIVKKTEITVTSNEAAAPISTSRIHAGVDGA</sequence>
<comment type="caution">
    <text evidence="9">The sequence shown here is derived from an EMBL/GenBank/DDBJ whole genome shotgun (WGS) entry which is preliminary data.</text>
</comment>
<protein>
    <recommendedName>
        <fullName evidence="8">Rhodopsin domain-containing protein</fullName>
    </recommendedName>
</protein>
<dbReference type="EMBL" id="JAULSO010000003">
    <property type="protein sequence ID" value="KAK3685643.1"/>
    <property type="molecule type" value="Genomic_DNA"/>
</dbReference>
<feature type="region of interest" description="Disordered" evidence="6">
    <location>
        <begin position="306"/>
        <end position="326"/>
    </location>
</feature>
<accession>A0AAE0X643</accession>
<dbReference type="GO" id="GO:0016020">
    <property type="term" value="C:membrane"/>
    <property type="evidence" value="ECO:0007669"/>
    <property type="project" value="UniProtKB-SubCell"/>
</dbReference>
<feature type="domain" description="Rhodopsin" evidence="8">
    <location>
        <begin position="36"/>
        <end position="269"/>
    </location>
</feature>
<evidence type="ECO:0000256" key="6">
    <source>
        <dbReference type="SAM" id="MobiDB-lite"/>
    </source>
</evidence>
<keyword evidence="10" id="KW-1185">Reference proteome</keyword>
<organism evidence="9 10">
    <name type="scientific">Podospora appendiculata</name>
    <dbReference type="NCBI Taxonomy" id="314037"/>
    <lineage>
        <taxon>Eukaryota</taxon>
        <taxon>Fungi</taxon>
        <taxon>Dikarya</taxon>
        <taxon>Ascomycota</taxon>
        <taxon>Pezizomycotina</taxon>
        <taxon>Sordariomycetes</taxon>
        <taxon>Sordariomycetidae</taxon>
        <taxon>Sordariales</taxon>
        <taxon>Podosporaceae</taxon>
        <taxon>Podospora</taxon>
    </lineage>
</organism>
<feature type="transmembrane region" description="Helical" evidence="7">
    <location>
        <begin position="209"/>
        <end position="229"/>
    </location>
</feature>
<reference evidence="9" key="2">
    <citation type="submission" date="2023-06" db="EMBL/GenBank/DDBJ databases">
        <authorList>
            <consortium name="Lawrence Berkeley National Laboratory"/>
            <person name="Haridas S."/>
            <person name="Hensen N."/>
            <person name="Bonometti L."/>
            <person name="Westerberg I."/>
            <person name="Brannstrom I.O."/>
            <person name="Guillou S."/>
            <person name="Cros-Aarteil S."/>
            <person name="Calhoun S."/>
            <person name="Kuo A."/>
            <person name="Mondo S."/>
            <person name="Pangilinan J."/>
            <person name="Riley R."/>
            <person name="Labutti K."/>
            <person name="Andreopoulos B."/>
            <person name="Lipzen A."/>
            <person name="Chen C."/>
            <person name="Yanf M."/>
            <person name="Daum C."/>
            <person name="Ng V."/>
            <person name="Clum A."/>
            <person name="Steindorff A."/>
            <person name="Ohm R."/>
            <person name="Martin F."/>
            <person name="Silar P."/>
            <person name="Natvig D."/>
            <person name="Lalanne C."/>
            <person name="Gautier V."/>
            <person name="Ament-Velasquez S.L."/>
            <person name="Kruys A."/>
            <person name="Hutchinson M.I."/>
            <person name="Powell A.J."/>
            <person name="Barry K."/>
            <person name="Miller A.N."/>
            <person name="Grigoriev I.V."/>
            <person name="Debuchy R."/>
            <person name="Gladieux P."/>
            <person name="Thoren M.H."/>
            <person name="Johannesson H."/>
        </authorList>
    </citation>
    <scope>NUCLEOTIDE SEQUENCE</scope>
    <source>
        <strain evidence="9">CBS 314.62</strain>
    </source>
</reference>
<evidence type="ECO:0000313" key="9">
    <source>
        <dbReference type="EMBL" id="KAK3685643.1"/>
    </source>
</evidence>
<reference evidence="9" key="1">
    <citation type="journal article" date="2023" name="Mol. Phylogenet. Evol.">
        <title>Genome-scale phylogeny and comparative genomics of the fungal order Sordariales.</title>
        <authorList>
            <person name="Hensen N."/>
            <person name="Bonometti L."/>
            <person name="Westerberg I."/>
            <person name="Brannstrom I.O."/>
            <person name="Guillou S."/>
            <person name="Cros-Aarteil S."/>
            <person name="Calhoun S."/>
            <person name="Haridas S."/>
            <person name="Kuo A."/>
            <person name="Mondo S."/>
            <person name="Pangilinan J."/>
            <person name="Riley R."/>
            <person name="LaButti K."/>
            <person name="Andreopoulos B."/>
            <person name="Lipzen A."/>
            <person name="Chen C."/>
            <person name="Yan M."/>
            <person name="Daum C."/>
            <person name="Ng V."/>
            <person name="Clum A."/>
            <person name="Steindorff A."/>
            <person name="Ohm R.A."/>
            <person name="Martin F."/>
            <person name="Silar P."/>
            <person name="Natvig D.O."/>
            <person name="Lalanne C."/>
            <person name="Gautier V."/>
            <person name="Ament-Velasquez S.L."/>
            <person name="Kruys A."/>
            <person name="Hutchinson M.I."/>
            <person name="Powell A.J."/>
            <person name="Barry K."/>
            <person name="Miller A.N."/>
            <person name="Grigoriev I.V."/>
            <person name="Debuchy R."/>
            <person name="Gladieux P."/>
            <person name="Hiltunen Thoren M."/>
            <person name="Johannesson H."/>
        </authorList>
    </citation>
    <scope>NUCLEOTIDE SEQUENCE</scope>
    <source>
        <strain evidence="9">CBS 314.62</strain>
    </source>
</reference>
<feature type="transmembrane region" description="Helical" evidence="7">
    <location>
        <begin position="244"/>
        <end position="268"/>
    </location>
</feature>
<evidence type="ECO:0000256" key="7">
    <source>
        <dbReference type="SAM" id="Phobius"/>
    </source>
</evidence>
<dbReference type="Pfam" id="PF20684">
    <property type="entry name" value="Fung_rhodopsin"/>
    <property type="match status" value="1"/>
</dbReference>
<proteinExistence type="inferred from homology"/>
<evidence type="ECO:0000256" key="1">
    <source>
        <dbReference type="ARBA" id="ARBA00004141"/>
    </source>
</evidence>
<dbReference type="InterPro" id="IPR049326">
    <property type="entry name" value="Rhodopsin_dom_fungi"/>
</dbReference>
<feature type="transmembrane region" description="Helical" evidence="7">
    <location>
        <begin position="127"/>
        <end position="153"/>
    </location>
</feature>
<evidence type="ECO:0000259" key="8">
    <source>
        <dbReference type="Pfam" id="PF20684"/>
    </source>
</evidence>